<evidence type="ECO:0000313" key="2">
    <source>
        <dbReference type="EMBL" id="NWK56154.1"/>
    </source>
</evidence>
<keyword evidence="1" id="KW-1133">Transmembrane helix</keyword>
<gene>
    <name evidence="2" type="ORF">HW115_11080</name>
</gene>
<feature type="transmembrane region" description="Helical" evidence="1">
    <location>
        <begin position="6"/>
        <end position="31"/>
    </location>
</feature>
<keyword evidence="3" id="KW-1185">Reference proteome</keyword>
<keyword evidence="1" id="KW-0812">Transmembrane</keyword>
<dbReference type="AlphaFoldDB" id="A0A851GPT3"/>
<protein>
    <recommendedName>
        <fullName evidence="4">Rod shape-determining protein MreD</fullName>
    </recommendedName>
</protein>
<feature type="transmembrane region" description="Helical" evidence="1">
    <location>
        <begin position="114"/>
        <end position="131"/>
    </location>
</feature>
<feature type="transmembrane region" description="Helical" evidence="1">
    <location>
        <begin position="38"/>
        <end position="63"/>
    </location>
</feature>
<feature type="transmembrane region" description="Helical" evidence="1">
    <location>
        <begin position="85"/>
        <end position="102"/>
    </location>
</feature>
<evidence type="ECO:0008006" key="4">
    <source>
        <dbReference type="Google" id="ProtNLM"/>
    </source>
</evidence>
<dbReference type="EMBL" id="JACBAZ010000004">
    <property type="protein sequence ID" value="NWK56154.1"/>
    <property type="molecule type" value="Genomic_DNA"/>
</dbReference>
<dbReference type="Proteomes" id="UP000557872">
    <property type="component" value="Unassembled WGS sequence"/>
</dbReference>
<name>A0A851GPT3_9BACT</name>
<sequence>MIKYTISIILLTLAACILQQFMPAIGALYGARVLIFPLVFLCIAVTVEIPSMLGLAFLCGFLWDAQHTLGPLGGDPEIYPTPPESLHFGYSIILYGLMGFLMQGIQPLFRDGKWHLSAILSGIAILLYLLIEYLLINFVRGNFSIPAGALYRIYLTSALTMLFSPLVFWLLGHISDFCNHTIQYQGLQRRSKYLAT</sequence>
<comment type="caution">
    <text evidence="2">The sequence shown here is derived from an EMBL/GenBank/DDBJ whole genome shotgun (WGS) entry which is preliminary data.</text>
</comment>
<keyword evidence="1" id="KW-0472">Membrane</keyword>
<accession>A0A851GPT3</accession>
<reference evidence="2 3" key="1">
    <citation type="submission" date="2020-07" db="EMBL/GenBank/DDBJ databases">
        <title>Roseicoccus Jingziensis gen. nov., sp. nov., isolated from coastal seawater.</title>
        <authorList>
            <person name="Feng X."/>
        </authorList>
    </citation>
    <scope>NUCLEOTIDE SEQUENCE [LARGE SCALE GENOMIC DNA]</scope>
    <source>
        <strain evidence="2 3">N1E253</strain>
    </source>
</reference>
<evidence type="ECO:0000313" key="3">
    <source>
        <dbReference type="Proteomes" id="UP000557872"/>
    </source>
</evidence>
<dbReference type="RefSeq" id="WP_178932864.1">
    <property type="nucleotide sequence ID" value="NZ_JACBAZ010000004.1"/>
</dbReference>
<proteinExistence type="predicted"/>
<evidence type="ECO:0000256" key="1">
    <source>
        <dbReference type="SAM" id="Phobius"/>
    </source>
</evidence>
<dbReference type="PROSITE" id="PS51257">
    <property type="entry name" value="PROKAR_LIPOPROTEIN"/>
    <property type="match status" value="1"/>
</dbReference>
<organism evidence="2 3">
    <name type="scientific">Oceaniferula marina</name>
    <dbReference type="NCBI Taxonomy" id="2748318"/>
    <lineage>
        <taxon>Bacteria</taxon>
        <taxon>Pseudomonadati</taxon>
        <taxon>Verrucomicrobiota</taxon>
        <taxon>Verrucomicrobiia</taxon>
        <taxon>Verrucomicrobiales</taxon>
        <taxon>Verrucomicrobiaceae</taxon>
        <taxon>Oceaniferula</taxon>
    </lineage>
</organism>
<feature type="transmembrane region" description="Helical" evidence="1">
    <location>
        <begin position="151"/>
        <end position="171"/>
    </location>
</feature>